<dbReference type="eggNOG" id="COG0470">
    <property type="taxonomic scope" value="Bacteria"/>
</dbReference>
<dbReference type="AlphaFoldDB" id="H3ZJ35"/>
<dbReference type="GO" id="GO:0006261">
    <property type="term" value="P:DNA-templated DNA replication"/>
    <property type="evidence" value="ECO:0007669"/>
    <property type="project" value="TreeGrafter"/>
</dbReference>
<protein>
    <recommendedName>
        <fullName evidence="1">DNA-directed DNA polymerase</fullName>
        <ecNumber evidence="1">2.7.7.7</ecNumber>
    </recommendedName>
</protein>
<dbReference type="RefSeq" id="WP_008951899.1">
    <property type="nucleotide sequence ID" value="NZ_AHTH01000055.1"/>
</dbReference>
<proteinExistence type="predicted"/>
<dbReference type="PANTHER" id="PTHR11669:SF8">
    <property type="entry name" value="DNA POLYMERASE III SUBUNIT DELTA"/>
    <property type="match status" value="1"/>
</dbReference>
<dbReference type="PATRIC" id="fig|1129374.4.peg.3373"/>
<evidence type="ECO:0000256" key="1">
    <source>
        <dbReference type="ARBA" id="ARBA00012417"/>
    </source>
</evidence>
<comment type="catalytic activity">
    <reaction evidence="3">
        <text>DNA(n) + a 2'-deoxyribonucleoside 5'-triphosphate = DNA(n+1) + diphosphate</text>
        <dbReference type="Rhea" id="RHEA:22508"/>
        <dbReference type="Rhea" id="RHEA-COMP:17339"/>
        <dbReference type="Rhea" id="RHEA-COMP:17340"/>
        <dbReference type="ChEBI" id="CHEBI:33019"/>
        <dbReference type="ChEBI" id="CHEBI:61560"/>
        <dbReference type="ChEBI" id="CHEBI:173112"/>
        <dbReference type="EC" id="2.7.7.7"/>
    </reaction>
</comment>
<evidence type="ECO:0000313" key="4">
    <source>
        <dbReference type="EMBL" id="EHR39504.1"/>
    </source>
</evidence>
<dbReference type="Pfam" id="PF13177">
    <property type="entry name" value="DNA_pol3_delta2"/>
    <property type="match status" value="1"/>
</dbReference>
<keyword evidence="2" id="KW-0239">DNA-directed DNA polymerase</keyword>
<dbReference type="Proteomes" id="UP000012046">
    <property type="component" value="Unassembled WGS sequence"/>
</dbReference>
<dbReference type="SUPFAM" id="SSF52540">
    <property type="entry name" value="P-loop containing nucleoside triphosphate hydrolases"/>
    <property type="match status" value="1"/>
</dbReference>
<dbReference type="EC" id="2.7.7.7" evidence="1"/>
<sequence length="313" mass="34580">MALVQLHNYPWLAESFDKLSLLYQQQRLAHALLLSGPEGMGKFELAQLLGALLLCKSPHAGQHCGQCKSCLLLAAGNHPDLLLLQPEGTSLGVDEIRRLTDFTQGRAQQHGHKVIIVRHAERMTEAAANALLKTLEEPPAGCFLLLCTAQAQRLKPTILSRCQRWALAPLAPQALADYLAAQHSGPIADFIISFSGGAPLKAMALLQSDQYATLDTLLQQLFTVLLQRQPLQPMLKTLEGRTDLSLILSYLLHKFSSEQRLGAQQLQTMQQSLIRFCRDEQHILGQNKSLAISAILSEWQQLLAPARAQPGRR</sequence>
<evidence type="ECO:0000256" key="3">
    <source>
        <dbReference type="ARBA" id="ARBA00049244"/>
    </source>
</evidence>
<name>H3ZJ35_9ALTE</name>
<dbReference type="Gene3D" id="3.40.50.300">
    <property type="entry name" value="P-loop containing nucleotide triphosphate hydrolases"/>
    <property type="match status" value="1"/>
</dbReference>
<reference evidence="4 5" key="1">
    <citation type="journal article" date="2012" name="J. Bacteriol.">
        <title>Genome Sequence of Extracellular-Protease-Producing Alishewanella jeotgali Isolated from Traditional Korean Fermented Seafood.</title>
        <authorList>
            <person name="Jung J."/>
            <person name="Chun J."/>
            <person name="Park W."/>
        </authorList>
    </citation>
    <scope>NUCLEOTIDE SEQUENCE [LARGE SCALE GENOMIC DNA]</scope>
    <source>
        <strain evidence="4 5">KCTC 22429</strain>
    </source>
</reference>
<keyword evidence="5" id="KW-1185">Reference proteome</keyword>
<evidence type="ECO:0000256" key="2">
    <source>
        <dbReference type="ARBA" id="ARBA00022932"/>
    </source>
</evidence>
<organism evidence="4 5">
    <name type="scientific">Alishewanella jeotgali KCTC 22429</name>
    <dbReference type="NCBI Taxonomy" id="1129374"/>
    <lineage>
        <taxon>Bacteria</taxon>
        <taxon>Pseudomonadati</taxon>
        <taxon>Pseudomonadota</taxon>
        <taxon>Gammaproteobacteria</taxon>
        <taxon>Alteromonadales</taxon>
        <taxon>Alteromonadaceae</taxon>
        <taxon>Alishewanella</taxon>
    </lineage>
</organism>
<dbReference type="NCBIfam" id="TIGR00678">
    <property type="entry name" value="holB"/>
    <property type="match status" value="1"/>
</dbReference>
<dbReference type="GO" id="GO:0008408">
    <property type="term" value="F:3'-5' exonuclease activity"/>
    <property type="evidence" value="ECO:0007669"/>
    <property type="project" value="InterPro"/>
</dbReference>
<gene>
    <name evidence="4" type="ORF">AJE_17014</name>
</gene>
<dbReference type="InterPro" id="IPR027417">
    <property type="entry name" value="P-loop_NTPase"/>
</dbReference>
<accession>H3ZJ35</accession>
<dbReference type="PANTHER" id="PTHR11669">
    <property type="entry name" value="REPLICATION FACTOR C / DNA POLYMERASE III GAMMA-TAU SUBUNIT"/>
    <property type="match status" value="1"/>
</dbReference>
<keyword evidence="2" id="KW-0548">Nucleotidyltransferase</keyword>
<dbReference type="GO" id="GO:0009360">
    <property type="term" value="C:DNA polymerase III complex"/>
    <property type="evidence" value="ECO:0007669"/>
    <property type="project" value="TreeGrafter"/>
</dbReference>
<evidence type="ECO:0000313" key="5">
    <source>
        <dbReference type="Proteomes" id="UP000012046"/>
    </source>
</evidence>
<dbReference type="InterPro" id="IPR050238">
    <property type="entry name" value="DNA_Rep/Repair_Clamp_Loader"/>
</dbReference>
<dbReference type="EMBL" id="AHTH01000055">
    <property type="protein sequence ID" value="EHR39504.1"/>
    <property type="molecule type" value="Genomic_DNA"/>
</dbReference>
<dbReference type="InterPro" id="IPR004622">
    <property type="entry name" value="DNA_pol_HolB"/>
</dbReference>
<dbReference type="GO" id="GO:0003887">
    <property type="term" value="F:DNA-directed DNA polymerase activity"/>
    <property type="evidence" value="ECO:0007669"/>
    <property type="project" value="UniProtKB-KW"/>
</dbReference>
<keyword evidence="2" id="KW-0808">Transferase</keyword>
<dbReference type="STRING" id="1129374.AJE_17014"/>
<comment type="caution">
    <text evidence="4">The sequence shown here is derived from an EMBL/GenBank/DDBJ whole genome shotgun (WGS) entry which is preliminary data.</text>
</comment>